<evidence type="ECO:0000256" key="5">
    <source>
        <dbReference type="ARBA" id="ARBA00022692"/>
    </source>
</evidence>
<accession>A0A438HBF7</accession>
<dbReference type="EMBL" id="QGNW01000248">
    <property type="protein sequence ID" value="RVW81793.1"/>
    <property type="molecule type" value="Genomic_DNA"/>
</dbReference>
<keyword evidence="7 13" id="KW-0851">Voltage-gated channel</keyword>
<evidence type="ECO:0000256" key="8">
    <source>
        <dbReference type="ARBA" id="ARBA00022958"/>
    </source>
</evidence>
<dbReference type="PROSITE" id="PS50042">
    <property type="entry name" value="CNMP_BINDING_3"/>
    <property type="match status" value="1"/>
</dbReference>
<dbReference type="FunFam" id="2.60.120.10:FF:000074">
    <property type="entry name" value="Potassium channel KAT2"/>
    <property type="match status" value="1"/>
</dbReference>
<dbReference type="InterPro" id="IPR014710">
    <property type="entry name" value="RmlC-like_jellyroll"/>
</dbReference>
<gene>
    <name evidence="15" type="primary">SKOR_0</name>
    <name evidence="15" type="ORF">CK203_051643</name>
</gene>
<dbReference type="Pfam" id="PF00027">
    <property type="entry name" value="cNMP_binding"/>
    <property type="match status" value="1"/>
</dbReference>
<organism evidence="15 16">
    <name type="scientific">Vitis vinifera</name>
    <name type="common">Grape</name>
    <dbReference type="NCBI Taxonomy" id="29760"/>
    <lineage>
        <taxon>Eukaryota</taxon>
        <taxon>Viridiplantae</taxon>
        <taxon>Streptophyta</taxon>
        <taxon>Embryophyta</taxon>
        <taxon>Tracheophyta</taxon>
        <taxon>Spermatophyta</taxon>
        <taxon>Magnoliopsida</taxon>
        <taxon>eudicotyledons</taxon>
        <taxon>Gunneridae</taxon>
        <taxon>Pentapetalae</taxon>
        <taxon>rosids</taxon>
        <taxon>Vitales</taxon>
        <taxon>Vitaceae</taxon>
        <taxon>Viteae</taxon>
        <taxon>Vitis</taxon>
    </lineage>
</organism>
<protein>
    <recommendedName>
        <fullName evidence="13">Potassium channel</fullName>
    </recommendedName>
</protein>
<evidence type="ECO:0000313" key="15">
    <source>
        <dbReference type="EMBL" id="RVW81793.1"/>
    </source>
</evidence>
<evidence type="ECO:0000259" key="14">
    <source>
        <dbReference type="PROSITE" id="PS50042"/>
    </source>
</evidence>
<dbReference type="Gene3D" id="2.60.120.10">
    <property type="entry name" value="Jelly Rolls"/>
    <property type="match status" value="1"/>
</dbReference>
<feature type="domain" description="Cyclic nucleotide-binding" evidence="14">
    <location>
        <begin position="15"/>
        <end position="119"/>
    </location>
</feature>
<evidence type="ECO:0000256" key="6">
    <source>
        <dbReference type="ARBA" id="ARBA00022826"/>
    </source>
</evidence>
<evidence type="ECO:0000256" key="12">
    <source>
        <dbReference type="ARBA" id="ARBA00023303"/>
    </source>
</evidence>
<dbReference type="GO" id="GO:0034702">
    <property type="term" value="C:monoatomic ion channel complex"/>
    <property type="evidence" value="ECO:0007669"/>
    <property type="project" value="UniProtKB-KW"/>
</dbReference>
<dbReference type="PANTHER" id="PTHR45743">
    <property type="entry name" value="POTASSIUM CHANNEL AKT1"/>
    <property type="match status" value="1"/>
</dbReference>
<comment type="domain">
    <text evidence="13">The segment S4 is probably the voltage-sensor and is characterized by a series of positively charged amino acids. The pore-forming region H5 is enclosed by the transmembrane segments S5 and S6 in the Shaker-type (1P/6TM) and contains the GYGD signature motif which seems to be involved in potassium selectivity.</text>
</comment>
<dbReference type="AlphaFoldDB" id="A0A438HBF7"/>
<keyword evidence="10 13" id="KW-0406">Ion transport</keyword>
<keyword evidence="5" id="KW-0812">Transmembrane</keyword>
<evidence type="ECO:0000256" key="11">
    <source>
        <dbReference type="ARBA" id="ARBA00023136"/>
    </source>
</evidence>
<dbReference type="InterPro" id="IPR000595">
    <property type="entry name" value="cNMP-bd_dom"/>
</dbReference>
<evidence type="ECO:0000256" key="2">
    <source>
        <dbReference type="ARBA" id="ARBA00007929"/>
    </source>
</evidence>
<dbReference type="GO" id="GO:0005249">
    <property type="term" value="F:voltage-gated potassium channel activity"/>
    <property type="evidence" value="ECO:0007669"/>
    <property type="project" value="UniProtKB-UniRule"/>
</dbReference>
<comment type="subcellular location">
    <subcellularLocation>
        <location evidence="1 13">Membrane</location>
        <topology evidence="1 13">Multi-pass membrane protein</topology>
    </subcellularLocation>
</comment>
<evidence type="ECO:0000256" key="7">
    <source>
        <dbReference type="ARBA" id="ARBA00022882"/>
    </source>
</evidence>
<evidence type="ECO:0000256" key="3">
    <source>
        <dbReference type="ARBA" id="ARBA00022448"/>
    </source>
</evidence>
<dbReference type="CDD" id="cd00038">
    <property type="entry name" value="CAP_ED"/>
    <property type="match status" value="1"/>
</dbReference>
<keyword evidence="11" id="KW-0472">Membrane</keyword>
<keyword evidence="8 13" id="KW-0630">Potassium</keyword>
<keyword evidence="6 13" id="KW-0631">Potassium channel</keyword>
<dbReference type="PANTHER" id="PTHR45743:SF3">
    <property type="entry name" value="POTASSIUM CHANNEL SKOR"/>
    <property type="match status" value="1"/>
</dbReference>
<comment type="subunit">
    <text evidence="13">The potassium channel is composed of a homo- or heterotetrameric complex of pore-forming subunits.</text>
</comment>
<keyword evidence="4 13" id="KW-0633">Potassium transport</keyword>
<evidence type="ECO:0000256" key="10">
    <source>
        <dbReference type="ARBA" id="ARBA00023065"/>
    </source>
</evidence>
<evidence type="ECO:0000313" key="16">
    <source>
        <dbReference type="Proteomes" id="UP000288805"/>
    </source>
</evidence>
<reference evidence="15 16" key="1">
    <citation type="journal article" date="2018" name="PLoS Genet.">
        <title>Population sequencing reveals clonal diversity and ancestral inbreeding in the grapevine cultivar Chardonnay.</title>
        <authorList>
            <person name="Roach M.J."/>
            <person name="Johnson D.L."/>
            <person name="Bohlmann J."/>
            <person name="van Vuuren H.J."/>
            <person name="Jones S.J."/>
            <person name="Pretorius I.S."/>
            <person name="Schmidt S.A."/>
            <person name="Borneman A.R."/>
        </authorList>
    </citation>
    <scope>NUCLEOTIDE SEQUENCE [LARGE SCALE GENOMIC DNA]</scope>
    <source>
        <strain evidence="16">cv. Chardonnay</strain>
        <tissue evidence="15">Leaf</tissue>
    </source>
</reference>
<name>A0A438HBF7_VITVI</name>
<dbReference type="SUPFAM" id="SSF51206">
    <property type="entry name" value="cAMP-binding domain-like"/>
    <property type="match status" value="1"/>
</dbReference>
<sequence length="136" mass="15718">MLCMLPDTDLTVIRVHEEFFLPGEVIMEQGNVVDQLYFVCHGMLEEIGIGADGSEETVLPLQPNSSFGEISILCNIPQPYTVRVLELCRLLRLDKQSFTDILEIYFYDGRRILNNLLEEYFVLLHFLKQVLPVLIR</sequence>
<comment type="function">
    <text evidence="13">Potassium channel.</text>
</comment>
<evidence type="ECO:0000256" key="4">
    <source>
        <dbReference type="ARBA" id="ARBA00022538"/>
    </source>
</evidence>
<comment type="similarity">
    <text evidence="2 13">Belongs to the potassium channel family. Plant (TC 1.A.1.4) subfamily.</text>
</comment>
<evidence type="ECO:0000256" key="1">
    <source>
        <dbReference type="ARBA" id="ARBA00004141"/>
    </source>
</evidence>
<dbReference type="InterPro" id="IPR018490">
    <property type="entry name" value="cNMP-bd_dom_sf"/>
</dbReference>
<keyword evidence="9" id="KW-1133">Transmembrane helix</keyword>
<evidence type="ECO:0000256" key="9">
    <source>
        <dbReference type="ARBA" id="ARBA00022989"/>
    </source>
</evidence>
<keyword evidence="3 13" id="KW-0813">Transport</keyword>
<evidence type="ECO:0000256" key="13">
    <source>
        <dbReference type="RuleBase" id="RU369015"/>
    </source>
</evidence>
<comment type="caution">
    <text evidence="15">The sequence shown here is derived from an EMBL/GenBank/DDBJ whole genome shotgun (WGS) entry which is preliminary data.</text>
</comment>
<proteinExistence type="inferred from homology"/>
<dbReference type="InterPro" id="IPR045319">
    <property type="entry name" value="KAT/AKT"/>
</dbReference>
<keyword evidence="12 13" id="KW-0407">Ion channel</keyword>
<dbReference type="SMART" id="SM00100">
    <property type="entry name" value="cNMP"/>
    <property type="match status" value="1"/>
</dbReference>
<dbReference type="Proteomes" id="UP000288805">
    <property type="component" value="Unassembled WGS sequence"/>
</dbReference>